<accession>A0AAV5S0S1</accession>
<sequence>MDYQNRVGSKKGGGGMASDSQANLQRRKQVDELLRQGADVPYTFADGADGADGAGEGSERARSDPYIYKNHSGRLVCKLCNTMHMSWSSVERHLSGKKHGLNVLRRSKMDSRGDREADKRMQEQEQSQYEQEVQRERENIRHSGAVPPFQAVAVRDPETQQEGVCVRVDYSGETEQKSEYPPLARIVLGLELAAEDQKDKKYIVVANEPWENVAVEIPNRDIVFAEETGKNMSQDDSAVDEFNRNCAHWVPDLGYFFVQVMFKPDAKEIEGQEKQTGEE</sequence>
<comment type="similarity">
    <text evidence="1">Belongs to the SF3A2 family.</text>
</comment>
<dbReference type="GO" id="GO:0071004">
    <property type="term" value="C:U2-type prespliceosome"/>
    <property type="evidence" value="ECO:0007669"/>
    <property type="project" value="TreeGrafter"/>
</dbReference>
<gene>
    <name evidence="11" type="ORF">DAKH74_038860</name>
</gene>
<dbReference type="InterPro" id="IPR052092">
    <property type="entry name" value="SF3A2"/>
</dbReference>
<dbReference type="PANTHER" id="PTHR23205:SF0">
    <property type="entry name" value="SPLICING FACTOR 3A SUBUNIT 2"/>
    <property type="match status" value="1"/>
</dbReference>
<dbReference type="AlphaFoldDB" id="A0AAV5S0S1"/>
<feature type="region of interest" description="Disordered" evidence="9">
    <location>
        <begin position="1"/>
        <end position="65"/>
    </location>
</feature>
<proteinExistence type="inferred from homology"/>
<keyword evidence="3" id="KW-0479">Metal-binding</keyword>
<evidence type="ECO:0000256" key="5">
    <source>
        <dbReference type="ARBA" id="ARBA00022771"/>
    </source>
</evidence>
<keyword evidence="8" id="KW-0539">Nucleus</keyword>
<dbReference type="Gene3D" id="2.60.40.2690">
    <property type="match status" value="1"/>
</dbReference>
<dbReference type="PANTHER" id="PTHR23205">
    <property type="entry name" value="SPLICING FACTOR 3A SUBUNIT 2"/>
    <property type="match status" value="1"/>
</dbReference>
<keyword evidence="4" id="KW-0747">Spliceosome</keyword>
<dbReference type="InterPro" id="IPR013087">
    <property type="entry name" value="Znf_C2H2_type"/>
</dbReference>
<dbReference type="Pfam" id="PF12874">
    <property type="entry name" value="zf-met"/>
    <property type="match status" value="1"/>
</dbReference>
<dbReference type="Proteomes" id="UP001377567">
    <property type="component" value="Unassembled WGS sequence"/>
</dbReference>
<keyword evidence="6" id="KW-0862">Zinc</keyword>
<evidence type="ECO:0000256" key="3">
    <source>
        <dbReference type="ARBA" id="ARBA00022723"/>
    </source>
</evidence>
<dbReference type="InterPro" id="IPR036236">
    <property type="entry name" value="Znf_C2H2_sf"/>
</dbReference>
<name>A0AAV5S0S1_MAUHU</name>
<dbReference type="InterPro" id="IPR003604">
    <property type="entry name" value="Matrin/U1-like-C_Znf_C2H2"/>
</dbReference>
<protein>
    <submittedName>
        <fullName evidence="11">Prp11 protein</fullName>
    </submittedName>
</protein>
<evidence type="ECO:0000259" key="10">
    <source>
        <dbReference type="SMART" id="SM00451"/>
    </source>
</evidence>
<evidence type="ECO:0000256" key="8">
    <source>
        <dbReference type="ARBA" id="ARBA00023242"/>
    </source>
</evidence>
<dbReference type="GO" id="GO:0000245">
    <property type="term" value="P:spliceosomal complex assembly"/>
    <property type="evidence" value="ECO:0007669"/>
    <property type="project" value="TreeGrafter"/>
</dbReference>
<dbReference type="SUPFAM" id="SSF57667">
    <property type="entry name" value="beta-beta-alpha zinc fingers"/>
    <property type="match status" value="1"/>
</dbReference>
<evidence type="ECO:0000313" key="12">
    <source>
        <dbReference type="Proteomes" id="UP001377567"/>
    </source>
</evidence>
<evidence type="ECO:0000256" key="6">
    <source>
        <dbReference type="ARBA" id="ARBA00022833"/>
    </source>
</evidence>
<evidence type="ECO:0000256" key="4">
    <source>
        <dbReference type="ARBA" id="ARBA00022728"/>
    </source>
</evidence>
<evidence type="ECO:0000256" key="9">
    <source>
        <dbReference type="SAM" id="MobiDB-lite"/>
    </source>
</evidence>
<keyword evidence="7" id="KW-0508">mRNA splicing</keyword>
<keyword evidence="12" id="KW-1185">Reference proteome</keyword>
<feature type="region of interest" description="Disordered" evidence="9">
    <location>
        <begin position="105"/>
        <end position="136"/>
    </location>
</feature>
<comment type="caution">
    <text evidence="11">The sequence shown here is derived from an EMBL/GenBank/DDBJ whole genome shotgun (WGS) entry which is preliminary data.</text>
</comment>
<dbReference type="SMART" id="SM00451">
    <property type="entry name" value="ZnF_U1"/>
    <property type="match status" value="1"/>
</dbReference>
<keyword evidence="5" id="KW-0863">Zinc-finger</keyword>
<reference evidence="11 12" key="1">
    <citation type="journal article" date="2023" name="Elife">
        <title>Identification of key yeast species and microbe-microbe interactions impacting larval growth of Drosophila in the wild.</title>
        <authorList>
            <person name="Mure A."/>
            <person name="Sugiura Y."/>
            <person name="Maeda R."/>
            <person name="Honda K."/>
            <person name="Sakurai N."/>
            <person name="Takahashi Y."/>
            <person name="Watada M."/>
            <person name="Katoh T."/>
            <person name="Gotoh A."/>
            <person name="Gotoh Y."/>
            <person name="Taniguchi I."/>
            <person name="Nakamura K."/>
            <person name="Hayashi T."/>
            <person name="Katayama T."/>
            <person name="Uemura T."/>
            <person name="Hattori Y."/>
        </authorList>
    </citation>
    <scope>NUCLEOTIDE SEQUENCE [LARGE SCALE GENOMIC DNA]</scope>
    <source>
        <strain evidence="11 12">KH-74</strain>
    </source>
</reference>
<evidence type="ECO:0000256" key="7">
    <source>
        <dbReference type="ARBA" id="ARBA00023187"/>
    </source>
</evidence>
<feature type="compositionally biased region" description="Basic and acidic residues" evidence="9">
    <location>
        <begin position="107"/>
        <end position="123"/>
    </location>
</feature>
<evidence type="ECO:0000313" key="11">
    <source>
        <dbReference type="EMBL" id="GMM57270.1"/>
    </source>
</evidence>
<dbReference type="GO" id="GO:0071013">
    <property type="term" value="C:catalytic step 2 spliceosome"/>
    <property type="evidence" value="ECO:0007669"/>
    <property type="project" value="TreeGrafter"/>
</dbReference>
<dbReference type="GO" id="GO:0008270">
    <property type="term" value="F:zinc ion binding"/>
    <property type="evidence" value="ECO:0007669"/>
    <property type="project" value="UniProtKB-KW"/>
</dbReference>
<dbReference type="Pfam" id="PF16835">
    <property type="entry name" value="SF3A2"/>
    <property type="match status" value="1"/>
</dbReference>
<evidence type="ECO:0000256" key="1">
    <source>
        <dbReference type="ARBA" id="ARBA00008995"/>
    </source>
</evidence>
<dbReference type="InterPro" id="IPR031781">
    <property type="entry name" value="SF3A2_dom"/>
</dbReference>
<organism evidence="11 12">
    <name type="scientific">Maudiozyma humilis</name>
    <name type="common">Sour dough yeast</name>
    <name type="synonym">Kazachstania humilis</name>
    <dbReference type="NCBI Taxonomy" id="51915"/>
    <lineage>
        <taxon>Eukaryota</taxon>
        <taxon>Fungi</taxon>
        <taxon>Dikarya</taxon>
        <taxon>Ascomycota</taxon>
        <taxon>Saccharomycotina</taxon>
        <taxon>Saccharomycetes</taxon>
        <taxon>Saccharomycetales</taxon>
        <taxon>Saccharomycetaceae</taxon>
        <taxon>Maudiozyma</taxon>
    </lineage>
</organism>
<keyword evidence="2" id="KW-0507">mRNA processing</keyword>
<dbReference type="GO" id="GO:0005686">
    <property type="term" value="C:U2 snRNP"/>
    <property type="evidence" value="ECO:0007669"/>
    <property type="project" value="TreeGrafter"/>
</dbReference>
<dbReference type="GO" id="GO:0003676">
    <property type="term" value="F:nucleic acid binding"/>
    <property type="evidence" value="ECO:0007669"/>
    <property type="project" value="InterPro"/>
</dbReference>
<evidence type="ECO:0000256" key="2">
    <source>
        <dbReference type="ARBA" id="ARBA00022664"/>
    </source>
</evidence>
<dbReference type="EMBL" id="BTGD01000011">
    <property type="protein sequence ID" value="GMM57270.1"/>
    <property type="molecule type" value="Genomic_DNA"/>
</dbReference>
<feature type="domain" description="U1-type" evidence="10">
    <location>
        <begin position="72"/>
        <end position="106"/>
    </location>
</feature>